<dbReference type="GO" id="GO:0005524">
    <property type="term" value="F:ATP binding"/>
    <property type="evidence" value="ECO:0007669"/>
    <property type="project" value="UniProtKB-KW"/>
</dbReference>
<gene>
    <name evidence="12" type="ORF">IHV25_10125</name>
</gene>
<feature type="domain" description="ABC transmembrane type-1" evidence="11">
    <location>
        <begin position="21"/>
        <end position="301"/>
    </location>
</feature>
<feature type="domain" description="ABC transporter" evidence="10">
    <location>
        <begin position="334"/>
        <end position="567"/>
    </location>
</feature>
<dbReference type="Gene3D" id="3.40.50.300">
    <property type="entry name" value="P-loop containing nucleotide triphosphate hydrolases"/>
    <property type="match status" value="1"/>
</dbReference>
<dbReference type="Gene3D" id="1.20.1560.10">
    <property type="entry name" value="ABC transporter type 1, transmembrane domain"/>
    <property type="match status" value="1"/>
</dbReference>
<evidence type="ECO:0000256" key="4">
    <source>
        <dbReference type="ARBA" id="ARBA00022692"/>
    </source>
</evidence>
<dbReference type="InterPro" id="IPR036640">
    <property type="entry name" value="ABC1_TM_sf"/>
</dbReference>
<name>A0A8J7CWW5_9PROT</name>
<keyword evidence="2" id="KW-0813">Transport</keyword>
<dbReference type="PROSITE" id="PS50893">
    <property type="entry name" value="ABC_TRANSPORTER_2"/>
    <property type="match status" value="1"/>
</dbReference>
<dbReference type="RefSeq" id="WP_192535011.1">
    <property type="nucleotide sequence ID" value="NZ_JACZHT010000012.1"/>
</dbReference>
<feature type="transmembrane region" description="Helical" evidence="9">
    <location>
        <begin position="272"/>
        <end position="299"/>
    </location>
</feature>
<evidence type="ECO:0000256" key="3">
    <source>
        <dbReference type="ARBA" id="ARBA00022475"/>
    </source>
</evidence>
<feature type="transmembrane region" description="Helical" evidence="9">
    <location>
        <begin position="245"/>
        <end position="266"/>
    </location>
</feature>
<dbReference type="InterPro" id="IPR011527">
    <property type="entry name" value="ABC1_TM_dom"/>
</dbReference>
<evidence type="ECO:0000259" key="11">
    <source>
        <dbReference type="PROSITE" id="PS50929"/>
    </source>
</evidence>
<dbReference type="AlphaFoldDB" id="A0A8J7CWW5"/>
<dbReference type="InterPro" id="IPR027417">
    <property type="entry name" value="P-loop_NTPase"/>
</dbReference>
<dbReference type="InterPro" id="IPR017871">
    <property type="entry name" value="ABC_transporter-like_CS"/>
</dbReference>
<evidence type="ECO:0000256" key="7">
    <source>
        <dbReference type="ARBA" id="ARBA00022989"/>
    </source>
</evidence>
<keyword evidence="13" id="KW-1185">Reference proteome</keyword>
<comment type="caution">
    <text evidence="12">The sequence shown here is derived from an EMBL/GenBank/DDBJ whole genome shotgun (WGS) entry which is preliminary data.</text>
</comment>
<dbReference type="PANTHER" id="PTHR24221:SF654">
    <property type="entry name" value="ATP-BINDING CASSETTE SUB-FAMILY B MEMBER 6"/>
    <property type="match status" value="1"/>
</dbReference>
<keyword evidence="4 9" id="KW-0812">Transmembrane</keyword>
<dbReference type="SUPFAM" id="SSF52540">
    <property type="entry name" value="P-loop containing nucleoside triphosphate hydrolases"/>
    <property type="match status" value="1"/>
</dbReference>
<evidence type="ECO:0000256" key="9">
    <source>
        <dbReference type="SAM" id="Phobius"/>
    </source>
</evidence>
<evidence type="ECO:0000256" key="5">
    <source>
        <dbReference type="ARBA" id="ARBA00022741"/>
    </source>
</evidence>
<keyword evidence="7 9" id="KW-1133">Transmembrane helix</keyword>
<organism evidence="12 13">
    <name type="scientific">Phaeovibrio sulfidiphilus</name>
    <dbReference type="NCBI Taxonomy" id="1220600"/>
    <lineage>
        <taxon>Bacteria</taxon>
        <taxon>Pseudomonadati</taxon>
        <taxon>Pseudomonadota</taxon>
        <taxon>Alphaproteobacteria</taxon>
        <taxon>Rhodospirillales</taxon>
        <taxon>Rhodospirillaceae</taxon>
        <taxon>Phaeovibrio</taxon>
    </lineage>
</organism>
<protein>
    <submittedName>
        <fullName evidence="12">ABC transporter ATP-binding protein</fullName>
    </submittedName>
</protein>
<keyword evidence="6 12" id="KW-0067">ATP-binding</keyword>
<evidence type="ECO:0000313" key="13">
    <source>
        <dbReference type="Proteomes" id="UP000631034"/>
    </source>
</evidence>
<feature type="transmembrane region" description="Helical" evidence="9">
    <location>
        <begin position="21"/>
        <end position="45"/>
    </location>
</feature>
<keyword evidence="3" id="KW-1003">Cell membrane</keyword>
<dbReference type="SMART" id="SM00382">
    <property type="entry name" value="AAA"/>
    <property type="match status" value="1"/>
</dbReference>
<evidence type="ECO:0000256" key="8">
    <source>
        <dbReference type="ARBA" id="ARBA00023136"/>
    </source>
</evidence>
<feature type="transmembrane region" description="Helical" evidence="9">
    <location>
        <begin position="135"/>
        <end position="156"/>
    </location>
</feature>
<evidence type="ECO:0000256" key="2">
    <source>
        <dbReference type="ARBA" id="ARBA00022448"/>
    </source>
</evidence>
<feature type="transmembrane region" description="Helical" evidence="9">
    <location>
        <begin position="162"/>
        <end position="182"/>
    </location>
</feature>
<dbReference type="PROSITE" id="PS50929">
    <property type="entry name" value="ABC_TM1F"/>
    <property type="match status" value="1"/>
</dbReference>
<evidence type="ECO:0000259" key="10">
    <source>
        <dbReference type="PROSITE" id="PS50893"/>
    </source>
</evidence>
<dbReference type="EMBL" id="JACZHT010000012">
    <property type="protein sequence ID" value="MBE1237996.1"/>
    <property type="molecule type" value="Genomic_DNA"/>
</dbReference>
<dbReference type="PANTHER" id="PTHR24221">
    <property type="entry name" value="ATP-BINDING CASSETTE SUB-FAMILY B"/>
    <property type="match status" value="1"/>
</dbReference>
<dbReference type="InterPro" id="IPR003439">
    <property type="entry name" value="ABC_transporter-like_ATP-bd"/>
</dbReference>
<keyword evidence="8 9" id="KW-0472">Membrane</keyword>
<keyword evidence="5" id="KW-0547">Nucleotide-binding</keyword>
<evidence type="ECO:0000313" key="12">
    <source>
        <dbReference type="EMBL" id="MBE1237996.1"/>
    </source>
</evidence>
<dbReference type="GO" id="GO:0016887">
    <property type="term" value="F:ATP hydrolysis activity"/>
    <property type="evidence" value="ECO:0007669"/>
    <property type="project" value="InterPro"/>
</dbReference>
<dbReference type="GO" id="GO:0005886">
    <property type="term" value="C:plasma membrane"/>
    <property type="evidence" value="ECO:0007669"/>
    <property type="project" value="UniProtKB-SubCell"/>
</dbReference>
<dbReference type="SUPFAM" id="SSF90123">
    <property type="entry name" value="ABC transporter transmembrane region"/>
    <property type="match status" value="1"/>
</dbReference>
<feature type="transmembrane region" description="Helical" evidence="9">
    <location>
        <begin position="57"/>
        <end position="74"/>
    </location>
</feature>
<comment type="subcellular location">
    <subcellularLocation>
        <location evidence="1">Cell membrane</location>
        <topology evidence="1">Multi-pass membrane protein</topology>
    </subcellularLocation>
</comment>
<dbReference type="InterPro" id="IPR039421">
    <property type="entry name" value="Type_1_exporter"/>
</dbReference>
<dbReference type="Proteomes" id="UP000631034">
    <property type="component" value="Unassembled WGS sequence"/>
</dbReference>
<dbReference type="InterPro" id="IPR003593">
    <property type="entry name" value="AAA+_ATPase"/>
</dbReference>
<accession>A0A8J7CWW5</accession>
<dbReference type="Pfam" id="PF00005">
    <property type="entry name" value="ABC_tran"/>
    <property type="match status" value="1"/>
</dbReference>
<dbReference type="FunFam" id="3.40.50.300:FF:000221">
    <property type="entry name" value="Multidrug ABC transporter ATP-binding protein"/>
    <property type="match status" value="1"/>
</dbReference>
<proteinExistence type="predicted"/>
<sequence length="577" mass="61260">MITSFLGFDLSPSPESRFGRGLVLGTLGACVDALPWFLLALALGSLAGGGLPEPGDIALVAALGVAGLVAGSLFKAAALNENFRATYTAVAHARLDLANHIARLPAGTLLSRRDGALADLLTARFAIYQDIITHVWGLVIAGVALPVSLFGLLVWLDWRLALVNLAFLPLALAAIPWSYRLLDRAGAHVSRVRDGAVAGVVEALGAARDARFFDPQGSRIKSVHADLDALRSACIRTETAPAPALLAWGLVLNLATVGVIGFATLVRDPSGTPVLVLIAAFLIALRLNNALVELGLYLAELRFSRTILGQIRAVFLEPALPEPASPVHPSSFALRGEDVTFSFGPERAIDSVSFDIQPGTVTALVGPSGAGKSTLASLMARLWDVDGGRITIGGVDLRDMDARTLNETVSMVLQDITLFDLSVRDNIRFGRPDAPPHEVEAAARAACIHDRIVSLPEGYDTLLSADTVLLSGGERQRLAIARALLKNAPVLILDEATSSLDLENEALVQRALNALCAERTVVAIAHRLWTIRNADQILVLDKGRIIERGRHDELLALDGLYAHLWRAQNAPAPASAA</sequence>
<dbReference type="Pfam" id="PF00664">
    <property type="entry name" value="ABC_membrane"/>
    <property type="match status" value="1"/>
</dbReference>
<evidence type="ECO:0000256" key="1">
    <source>
        <dbReference type="ARBA" id="ARBA00004651"/>
    </source>
</evidence>
<dbReference type="GO" id="GO:0140359">
    <property type="term" value="F:ABC-type transporter activity"/>
    <property type="evidence" value="ECO:0007669"/>
    <property type="project" value="InterPro"/>
</dbReference>
<dbReference type="PROSITE" id="PS00211">
    <property type="entry name" value="ABC_TRANSPORTER_1"/>
    <property type="match status" value="1"/>
</dbReference>
<evidence type="ECO:0000256" key="6">
    <source>
        <dbReference type="ARBA" id="ARBA00022840"/>
    </source>
</evidence>
<reference evidence="12" key="1">
    <citation type="submission" date="2020-10" db="EMBL/GenBank/DDBJ databases">
        <title>Genome sequence of the unusual species of purple photosynthetic bacteria, Phaeovibrio sulfidiphilus DSM 23193, type strain.</title>
        <authorList>
            <person name="Kyndt J.A."/>
            <person name="Meyer T.E."/>
        </authorList>
    </citation>
    <scope>NUCLEOTIDE SEQUENCE</scope>
    <source>
        <strain evidence="12">DSM 23193</strain>
    </source>
</reference>